<keyword evidence="1" id="KW-0489">Methyltransferase</keyword>
<dbReference type="PANTHER" id="PTHR43861">
    <property type="entry name" value="TRANS-ACONITATE 2-METHYLTRANSFERASE-RELATED"/>
    <property type="match status" value="1"/>
</dbReference>
<reference evidence="1" key="1">
    <citation type="submission" date="2022-08" db="EMBL/GenBank/DDBJ databases">
        <authorList>
            <person name="Zhang D."/>
        </authorList>
    </citation>
    <scope>NUCLEOTIDE SEQUENCE</scope>
    <source>
        <strain evidence="1">XJ19-11</strain>
    </source>
</reference>
<dbReference type="PANTHER" id="PTHR43861:SF6">
    <property type="entry name" value="METHYLTRANSFERASE TYPE 11"/>
    <property type="match status" value="1"/>
</dbReference>
<dbReference type="InterPro" id="IPR029063">
    <property type="entry name" value="SAM-dependent_MTases_sf"/>
</dbReference>
<keyword evidence="2" id="KW-1185">Reference proteome</keyword>
<sequence length="299" mass="34583">MSQERLNKCPLCKSGLFLNHLEVKDFSISKENFLLCKCSSCQLIFTNPRPDKESITPYYQSEDYVSHQNKTTNFTNLLYKWVRNITIRKKVKLLNKYTEGNKTLLDYGCGTGYFLAEAKKSGWKTQGIEPNKTARKISKSKKLKIKGKLEEIEKDTKFNAISLYHVLEHIHNLRKTGKKIVDLLEENGTIFIAVPNNNSNDAKQYGTFWAALDVPRHLYHFNQDTIKVFAEKMGLKIVAIEPMKFDSYYVSILSENYLNPNKGTISKLINAFINGYKSNTWAKKNNYNYSSLLFILKKK</sequence>
<dbReference type="Gene3D" id="3.40.50.150">
    <property type="entry name" value="Vaccinia Virus protein VP39"/>
    <property type="match status" value="1"/>
</dbReference>
<proteinExistence type="predicted"/>
<dbReference type="Proteomes" id="UP001142175">
    <property type="component" value="Unassembled WGS sequence"/>
</dbReference>
<dbReference type="Pfam" id="PF13489">
    <property type="entry name" value="Methyltransf_23"/>
    <property type="match status" value="1"/>
</dbReference>
<evidence type="ECO:0000313" key="1">
    <source>
        <dbReference type="EMBL" id="MCR9014373.1"/>
    </source>
</evidence>
<dbReference type="GO" id="GO:0032259">
    <property type="term" value="P:methylation"/>
    <property type="evidence" value="ECO:0007669"/>
    <property type="project" value="UniProtKB-KW"/>
</dbReference>
<dbReference type="GO" id="GO:0008168">
    <property type="term" value="F:methyltransferase activity"/>
    <property type="evidence" value="ECO:0007669"/>
    <property type="project" value="UniProtKB-KW"/>
</dbReference>
<accession>A0A9X2SZF2</accession>
<dbReference type="AlphaFoldDB" id="A0A9X2SZF2"/>
<organism evidence="1 2">
    <name type="scientific">Aquiflexum gelatinilyticum</name>
    <dbReference type="NCBI Taxonomy" id="2961943"/>
    <lineage>
        <taxon>Bacteria</taxon>
        <taxon>Pseudomonadati</taxon>
        <taxon>Bacteroidota</taxon>
        <taxon>Cytophagia</taxon>
        <taxon>Cytophagales</taxon>
        <taxon>Cyclobacteriaceae</taxon>
        <taxon>Aquiflexum</taxon>
    </lineage>
</organism>
<name>A0A9X2SZF2_9BACT</name>
<dbReference type="SUPFAM" id="SSF53335">
    <property type="entry name" value="S-adenosyl-L-methionine-dependent methyltransferases"/>
    <property type="match status" value="1"/>
</dbReference>
<comment type="caution">
    <text evidence="1">The sequence shown here is derived from an EMBL/GenBank/DDBJ whole genome shotgun (WGS) entry which is preliminary data.</text>
</comment>
<evidence type="ECO:0000313" key="2">
    <source>
        <dbReference type="Proteomes" id="UP001142175"/>
    </source>
</evidence>
<keyword evidence="1" id="KW-0808">Transferase</keyword>
<dbReference type="EMBL" id="JANSUY010000002">
    <property type="protein sequence ID" value="MCR9014373.1"/>
    <property type="molecule type" value="Genomic_DNA"/>
</dbReference>
<gene>
    <name evidence="1" type="ORF">NU887_04960</name>
</gene>
<protein>
    <submittedName>
        <fullName evidence="1">Class I SAM-dependent methyltransferase</fullName>
    </submittedName>
</protein>
<dbReference type="RefSeq" id="WP_258422253.1">
    <property type="nucleotide sequence ID" value="NZ_JANSUY010000002.1"/>
</dbReference>